<protein>
    <submittedName>
        <fullName evidence="1">Histidine phosphatase family protein</fullName>
    </submittedName>
</protein>
<reference evidence="1" key="1">
    <citation type="submission" date="2020-03" db="EMBL/GenBank/DDBJ databases">
        <title>Genome of Pelagibius litoralis DSM 21314T.</title>
        <authorList>
            <person name="Wang G."/>
        </authorList>
    </citation>
    <scope>NUCLEOTIDE SEQUENCE</scope>
    <source>
        <strain evidence="1">DSM 21314</strain>
    </source>
</reference>
<dbReference type="SUPFAM" id="SSF53254">
    <property type="entry name" value="Phosphoglycerate mutase-like"/>
    <property type="match status" value="1"/>
</dbReference>
<dbReference type="PANTHER" id="PTHR48100">
    <property type="entry name" value="BROAD-SPECIFICITY PHOSPHATASE YOR283W-RELATED"/>
    <property type="match status" value="1"/>
</dbReference>
<dbReference type="Proteomes" id="UP000761264">
    <property type="component" value="Unassembled WGS sequence"/>
</dbReference>
<evidence type="ECO:0000313" key="1">
    <source>
        <dbReference type="EMBL" id="NIA68099.1"/>
    </source>
</evidence>
<comment type="caution">
    <text evidence="1">The sequence shown here is derived from an EMBL/GenBank/DDBJ whole genome shotgun (WGS) entry which is preliminary data.</text>
</comment>
<dbReference type="Pfam" id="PF00300">
    <property type="entry name" value="His_Phos_1"/>
    <property type="match status" value="1"/>
</dbReference>
<dbReference type="InterPro" id="IPR029033">
    <property type="entry name" value="His_PPase_superfam"/>
</dbReference>
<name>A0A967CBC5_9PROT</name>
<gene>
    <name evidence="1" type="ORF">HBA54_05800</name>
</gene>
<dbReference type="GO" id="GO:0005737">
    <property type="term" value="C:cytoplasm"/>
    <property type="evidence" value="ECO:0007669"/>
    <property type="project" value="TreeGrafter"/>
</dbReference>
<dbReference type="PANTHER" id="PTHR48100:SF1">
    <property type="entry name" value="HISTIDINE PHOSPHATASE FAMILY PROTEIN-RELATED"/>
    <property type="match status" value="1"/>
</dbReference>
<dbReference type="InterPro" id="IPR050275">
    <property type="entry name" value="PGM_Phosphatase"/>
</dbReference>
<evidence type="ECO:0000313" key="2">
    <source>
        <dbReference type="Proteomes" id="UP000761264"/>
    </source>
</evidence>
<dbReference type="RefSeq" id="WP_167222302.1">
    <property type="nucleotide sequence ID" value="NZ_JAAQPH010000003.1"/>
</dbReference>
<dbReference type="Gene3D" id="3.40.50.1240">
    <property type="entry name" value="Phosphoglycerate mutase-like"/>
    <property type="match status" value="1"/>
</dbReference>
<keyword evidence="2" id="KW-1185">Reference proteome</keyword>
<organism evidence="1 2">
    <name type="scientific">Pelagibius litoralis</name>
    <dbReference type="NCBI Taxonomy" id="374515"/>
    <lineage>
        <taxon>Bacteria</taxon>
        <taxon>Pseudomonadati</taxon>
        <taxon>Pseudomonadota</taxon>
        <taxon>Alphaproteobacteria</taxon>
        <taxon>Rhodospirillales</taxon>
        <taxon>Rhodovibrionaceae</taxon>
        <taxon>Pelagibius</taxon>
    </lineage>
</organism>
<sequence>MTMTRWWWVRHAPVIGQDGRIYGNRDVACDCSDTAVFRGLAHQLPEDAAWVVTPLSRTRQTAAAIADHYRAAPAFEVEPHLAEQDFGAWQGMTYAELDAQREGSWHRFWLAPAEETPPGGESFAAVYARVAAAVGRLNERFSGGDIICVSHGGPIRAALGHALGLTPEAALAFAVDNCALTRLDHFAGNDGGSGSWRVALVNGRPHMPQM</sequence>
<proteinExistence type="predicted"/>
<dbReference type="SMART" id="SM00855">
    <property type="entry name" value="PGAM"/>
    <property type="match status" value="1"/>
</dbReference>
<dbReference type="InterPro" id="IPR013078">
    <property type="entry name" value="His_Pase_superF_clade-1"/>
</dbReference>
<dbReference type="AlphaFoldDB" id="A0A967CBC5"/>
<accession>A0A967CBC5</accession>
<dbReference type="EMBL" id="JAAQPH010000003">
    <property type="protein sequence ID" value="NIA68099.1"/>
    <property type="molecule type" value="Genomic_DNA"/>
</dbReference>
<dbReference type="CDD" id="cd07067">
    <property type="entry name" value="HP_PGM_like"/>
    <property type="match status" value="1"/>
</dbReference>
<dbReference type="GO" id="GO:0016791">
    <property type="term" value="F:phosphatase activity"/>
    <property type="evidence" value="ECO:0007669"/>
    <property type="project" value="TreeGrafter"/>
</dbReference>